<accession>A0A8X6TFD3</accession>
<dbReference type="SUPFAM" id="SSF50156">
    <property type="entry name" value="PDZ domain-like"/>
    <property type="match status" value="1"/>
</dbReference>
<dbReference type="GO" id="GO:0071944">
    <property type="term" value="C:cell periphery"/>
    <property type="evidence" value="ECO:0007669"/>
    <property type="project" value="UniProtKB-ARBA"/>
</dbReference>
<dbReference type="InterPro" id="IPR035963">
    <property type="entry name" value="FERM_2"/>
</dbReference>
<dbReference type="Gene3D" id="2.30.42.10">
    <property type="match status" value="1"/>
</dbReference>
<dbReference type="GO" id="GO:0048731">
    <property type="term" value="P:system development"/>
    <property type="evidence" value="ECO:0007669"/>
    <property type="project" value="UniProtKB-ARBA"/>
</dbReference>
<dbReference type="Pfam" id="PF21989">
    <property type="entry name" value="RA_2"/>
    <property type="match status" value="1"/>
</dbReference>
<dbReference type="GO" id="GO:0007165">
    <property type="term" value="P:signal transduction"/>
    <property type="evidence" value="ECO:0007669"/>
    <property type="project" value="InterPro"/>
</dbReference>
<dbReference type="Pfam" id="PF00397">
    <property type="entry name" value="WW"/>
    <property type="match status" value="1"/>
</dbReference>
<organism evidence="6 7">
    <name type="scientific">Nephila pilipes</name>
    <name type="common">Giant wood spider</name>
    <name type="synonym">Nephila maculata</name>
    <dbReference type="NCBI Taxonomy" id="299642"/>
    <lineage>
        <taxon>Eukaryota</taxon>
        <taxon>Metazoa</taxon>
        <taxon>Ecdysozoa</taxon>
        <taxon>Arthropoda</taxon>
        <taxon>Chelicerata</taxon>
        <taxon>Arachnida</taxon>
        <taxon>Araneae</taxon>
        <taxon>Araneomorphae</taxon>
        <taxon>Entelegynae</taxon>
        <taxon>Araneoidea</taxon>
        <taxon>Nephilidae</taxon>
        <taxon>Nephila</taxon>
    </lineage>
</organism>
<dbReference type="InterPro" id="IPR029071">
    <property type="entry name" value="Ubiquitin-like_domsf"/>
</dbReference>
<evidence type="ECO:0000313" key="6">
    <source>
        <dbReference type="EMBL" id="GFT10838.1"/>
    </source>
</evidence>
<dbReference type="InterPro" id="IPR036034">
    <property type="entry name" value="PDZ_sf"/>
</dbReference>
<dbReference type="SUPFAM" id="SSF51045">
    <property type="entry name" value="WW domain"/>
    <property type="match status" value="1"/>
</dbReference>
<dbReference type="SUPFAM" id="SSF54236">
    <property type="entry name" value="Ubiquitin-like"/>
    <property type="match status" value="1"/>
</dbReference>
<dbReference type="PANTHER" id="PTHR46221:SF3">
    <property type="entry name" value="FERM AND PDZ DOMAIN-CONTAINING PROTEIN 4"/>
    <property type="match status" value="1"/>
</dbReference>
<feature type="compositionally biased region" description="Basic and acidic residues" evidence="1">
    <location>
        <begin position="1056"/>
        <end position="1066"/>
    </location>
</feature>
<feature type="domain" description="WW" evidence="2">
    <location>
        <begin position="28"/>
        <end position="61"/>
    </location>
</feature>
<dbReference type="OrthoDB" id="5859304at2759"/>
<dbReference type="SMART" id="SM00295">
    <property type="entry name" value="B41"/>
    <property type="match status" value="1"/>
</dbReference>
<feature type="region of interest" description="Disordered" evidence="1">
    <location>
        <begin position="1039"/>
        <end position="1166"/>
    </location>
</feature>
<feature type="compositionally biased region" description="Low complexity" evidence="1">
    <location>
        <begin position="1045"/>
        <end position="1055"/>
    </location>
</feature>
<dbReference type="Gene3D" id="3.10.20.90">
    <property type="entry name" value="Phosphatidylinositol 3-kinase Catalytic Subunit, Chain A, domain 1"/>
    <property type="match status" value="1"/>
</dbReference>
<proteinExistence type="predicted"/>
<feature type="compositionally biased region" description="Low complexity" evidence="1">
    <location>
        <begin position="785"/>
        <end position="799"/>
    </location>
</feature>
<feature type="region of interest" description="Disordered" evidence="1">
    <location>
        <begin position="899"/>
        <end position="918"/>
    </location>
</feature>
<dbReference type="InterPro" id="IPR000299">
    <property type="entry name" value="FERM_domain"/>
</dbReference>
<dbReference type="SMART" id="SM00228">
    <property type="entry name" value="PDZ"/>
    <property type="match status" value="1"/>
</dbReference>
<feature type="compositionally biased region" description="Polar residues" evidence="1">
    <location>
        <begin position="907"/>
        <end position="918"/>
    </location>
</feature>
<dbReference type="InterPro" id="IPR019749">
    <property type="entry name" value="Band_41_domain"/>
</dbReference>
<evidence type="ECO:0000259" key="5">
    <source>
        <dbReference type="PROSITE" id="PS50200"/>
    </source>
</evidence>
<feature type="compositionally biased region" description="Basic and acidic residues" evidence="1">
    <location>
        <begin position="632"/>
        <end position="652"/>
    </location>
</feature>
<dbReference type="InterPro" id="IPR000159">
    <property type="entry name" value="RA_dom"/>
</dbReference>
<evidence type="ECO:0000259" key="4">
    <source>
        <dbReference type="PROSITE" id="PS50106"/>
    </source>
</evidence>
<dbReference type="SUPFAM" id="SSF47031">
    <property type="entry name" value="Second domain of FERM"/>
    <property type="match status" value="1"/>
</dbReference>
<dbReference type="CDD" id="cd14473">
    <property type="entry name" value="FERM_B-lobe"/>
    <property type="match status" value="1"/>
</dbReference>
<dbReference type="CDD" id="cd17088">
    <property type="entry name" value="FERM_F1_FRMPD1_like"/>
    <property type="match status" value="1"/>
</dbReference>
<feature type="domain" description="Ras-associating" evidence="5">
    <location>
        <begin position="204"/>
        <end position="250"/>
    </location>
</feature>
<evidence type="ECO:0000259" key="2">
    <source>
        <dbReference type="PROSITE" id="PS50020"/>
    </source>
</evidence>
<dbReference type="EMBL" id="BMAW01057424">
    <property type="protein sequence ID" value="GFT10838.1"/>
    <property type="molecule type" value="Genomic_DNA"/>
</dbReference>
<dbReference type="FunFam" id="2.30.42.10:FF:000053">
    <property type="entry name" value="FERM and PDZ domain-containing protein 4"/>
    <property type="match status" value="1"/>
</dbReference>
<evidence type="ECO:0000313" key="7">
    <source>
        <dbReference type="Proteomes" id="UP000887013"/>
    </source>
</evidence>
<feature type="compositionally biased region" description="Basic and acidic residues" evidence="1">
    <location>
        <begin position="55"/>
        <end position="75"/>
    </location>
</feature>
<dbReference type="Proteomes" id="UP000887013">
    <property type="component" value="Unassembled WGS sequence"/>
</dbReference>
<dbReference type="PROSITE" id="PS50020">
    <property type="entry name" value="WW_DOMAIN_2"/>
    <property type="match status" value="1"/>
</dbReference>
<dbReference type="PROSITE" id="PS50057">
    <property type="entry name" value="FERM_3"/>
    <property type="match status" value="1"/>
</dbReference>
<dbReference type="Gene3D" id="2.20.70.10">
    <property type="match status" value="1"/>
</dbReference>
<dbReference type="Pfam" id="PF00373">
    <property type="entry name" value="FERM_M"/>
    <property type="match status" value="1"/>
</dbReference>
<dbReference type="SMART" id="SM00456">
    <property type="entry name" value="WW"/>
    <property type="match status" value="1"/>
</dbReference>
<dbReference type="PANTHER" id="PTHR46221">
    <property type="entry name" value="FERM AND PDZ DOMAIN-CONTAINING PROTEIN FAMILY MEMBER"/>
    <property type="match status" value="1"/>
</dbReference>
<dbReference type="InterPro" id="IPR014352">
    <property type="entry name" value="FERM/acyl-CoA-bd_prot_sf"/>
</dbReference>
<name>A0A8X6TFD3_NEPPI</name>
<gene>
    <name evidence="6" type="primary">FRMPD4</name>
    <name evidence="6" type="ORF">NPIL_450451</name>
</gene>
<feature type="region of interest" description="Disordered" evidence="1">
    <location>
        <begin position="773"/>
        <end position="800"/>
    </location>
</feature>
<dbReference type="CDD" id="cd00201">
    <property type="entry name" value="WW"/>
    <property type="match status" value="1"/>
</dbReference>
<evidence type="ECO:0000259" key="3">
    <source>
        <dbReference type="PROSITE" id="PS50057"/>
    </source>
</evidence>
<dbReference type="Pfam" id="PF00595">
    <property type="entry name" value="PDZ"/>
    <property type="match status" value="1"/>
</dbReference>
<feature type="region of interest" description="Disordered" evidence="1">
    <location>
        <begin position="934"/>
        <end position="968"/>
    </location>
</feature>
<dbReference type="InterPro" id="IPR036020">
    <property type="entry name" value="WW_dom_sf"/>
</dbReference>
<dbReference type="InterPro" id="IPR001478">
    <property type="entry name" value="PDZ"/>
</dbReference>
<feature type="domain" description="PDZ" evidence="4">
    <location>
        <begin position="72"/>
        <end position="149"/>
    </location>
</feature>
<feature type="region of interest" description="Disordered" evidence="1">
    <location>
        <begin position="51"/>
        <end position="75"/>
    </location>
</feature>
<keyword evidence="7" id="KW-1185">Reference proteome</keyword>
<dbReference type="PROSITE" id="PS50200">
    <property type="entry name" value="RA"/>
    <property type="match status" value="1"/>
</dbReference>
<dbReference type="Gene3D" id="1.20.1420.10">
    <property type="entry name" value="Talin, central domain"/>
    <property type="match status" value="1"/>
</dbReference>
<dbReference type="Gene3D" id="1.20.80.10">
    <property type="match status" value="1"/>
</dbReference>
<feature type="domain" description="FERM" evidence="3">
    <location>
        <begin position="203"/>
        <end position="519"/>
    </location>
</feature>
<feature type="compositionally biased region" description="Polar residues" evidence="1">
    <location>
        <begin position="1144"/>
        <end position="1160"/>
    </location>
</feature>
<dbReference type="PROSITE" id="PS50106">
    <property type="entry name" value="PDZ"/>
    <property type="match status" value="1"/>
</dbReference>
<comment type="caution">
    <text evidence="6">The sequence shown here is derived from an EMBL/GenBank/DDBJ whole genome shotgun (WGS) entry which is preliminary data.</text>
</comment>
<dbReference type="InterPro" id="IPR001202">
    <property type="entry name" value="WW_dom"/>
</dbReference>
<dbReference type="CDD" id="cd06769">
    <property type="entry name" value="PDZ_FRMPD1_3_4-like"/>
    <property type="match status" value="1"/>
</dbReference>
<protein>
    <submittedName>
        <fullName evidence="6">FERM and PDZ domain-containing protein 4</fullName>
    </submittedName>
</protein>
<reference evidence="6" key="1">
    <citation type="submission" date="2020-08" db="EMBL/GenBank/DDBJ databases">
        <title>Multicomponent nature underlies the extraordinary mechanical properties of spider dragline silk.</title>
        <authorList>
            <person name="Kono N."/>
            <person name="Nakamura H."/>
            <person name="Mori M."/>
            <person name="Yoshida Y."/>
            <person name="Ohtoshi R."/>
            <person name="Malay A.D."/>
            <person name="Moran D.A.P."/>
            <person name="Tomita M."/>
            <person name="Numata K."/>
            <person name="Arakawa K."/>
        </authorList>
    </citation>
    <scope>NUCLEOTIDE SEQUENCE</scope>
</reference>
<sequence>MLLHNYYTHETKTSSWLPPVESWDSGGLGLPYGWEAAFDREGKTYFINHVNKTTTTEDPRKDSDEEPPQPRDVELVRDPQKGFGFVAGSEKPVIVRFVTEGGPSESKLLPGDQILQINGEDVLKSPRERVIELVRSCKHSVKLKVCQPITNNTTRKSALLTAAKKAKLKSNPSRVRFAEGVVINGSPLYCPSPFDSHVPFMPNVLKVFLENGQTKSFKYDSTTTVQDVLNVLQEKLSINCLEHFSLVVEHIKSVRRNKLSILSPKDTLAKIAARPGAHHLRCLFRLTFVPKDIYDLMQRDPVAFDYLFLQSCNDVVKERFAPELKYDVALRLAALHLQQHAVSSGMQGKLVVKAIEREYGLEKFVPMSLLETMKRKELLKLLSQLMKQNQALSGPGQKQLTATQAKFHYLKIVSDLPTYGAKSFATCTKNSAMEIAILVGPRIGISQISTIRNIAPINLAQFGELDSIDVSREDDFSYRIKIKLRHPEKECLNIQMEDRETEEFVLVLERYYSQLVGMELPVDWKDRDPEPVERVPSYHSRHIVQDTPWNYCPATSPQKQQSDAVTATVRTIDLSIPPPPYILCEERRLSRSNSRDQFSIATSPSSVDHNMNEMQALVTSLTSIPLSLNSSPRKDTSISVKDKDTDPEDGTKDASSIADVAFTSGTSEIEEEPKTTPVYNTARDIDLHSVVSLELLEEENELDQSSGESMTQRIEIKSHEIMSRVTEMNKIVNDAQLYLQSSCESQPRRSGDLGLKSNDSLLFIPRHGTSEEYNNLLTPRSDLLPSESETESTPTNSPTHAAMLATEDPEANMKKMCSSFGLHSPHLFMSSLQQESEDIEELLRQLQTSTNLPFEENTLCLDPDIIDLTIIPPPSDDVDFCCVTPDAIDDRKSFLDQETGQRRDFYTTESDSADTYQSETDENGIIFSAEPETSVDAGTTNNEALTEGEDDLSAYIIPPPPPSSTRAVEEQNRVLARFRQAAEEIRRMMAHGNENLAGSKYSDSMNSVSKFCTIPRRHEESHRPTLSSIASLVTPVRENHGKFDSSASSTSAENTSKNDDHPHNKDCSVNGCGVDSETGVSWRPQPPPRVKRNSIVPGDVNTTGLHNHLRRNSSNEHSSSTHGVKEHTSQNDSADNGSHERVSFDSQDLSNDYPTTQVNGYHNGHHPHKSYIYNGYTEENESNGHDSEFYVNGEYNGYDSSEFQPGATECDVCVGAKNGLVNGCVCKKLNRFLSYHQSLPRKSMNTKLQPVNGGPLENGFEPVNGKISFQSAQQEIADMIENLDLACRARLQECSECLPKPGHSKLAKVRDTLIYESRQFVTASKLFVKSITESSDKMEEHLTTCIALLDRIFAVSELVIMEMTLPSQINSLVEKLKEMAVAYSRTVQAAHSAASGEIPNSNMAGLMHQATSLATSLTVLMRTLRTFNGP</sequence>
<feature type="region of interest" description="Disordered" evidence="1">
    <location>
        <begin position="626"/>
        <end position="656"/>
    </location>
</feature>
<evidence type="ECO:0000256" key="1">
    <source>
        <dbReference type="SAM" id="MobiDB-lite"/>
    </source>
</evidence>
<dbReference type="GO" id="GO:0009887">
    <property type="term" value="P:animal organ morphogenesis"/>
    <property type="evidence" value="ECO:0007669"/>
    <property type="project" value="UniProtKB-ARBA"/>
</dbReference>
<dbReference type="InterPro" id="IPR019748">
    <property type="entry name" value="FERM_central"/>
</dbReference>